<sequence>MQYGANSNLLYEVNSNLSNEIYALEQVNQKLRTSLSGVTDIIRILQSDVWQGQSKKTALDLLSIFHTYHAKLIEASEMNLSAMKVLDDKATSYMSSGAIPVLWRSDSPSKSFKEKVVASLNQASDYVYKEACEAEEYVSEKANEAGESISETANEVGQFVSNIL</sequence>
<accession>A0A7Y0HR84</accession>
<keyword evidence="2" id="KW-1185">Reference proteome</keyword>
<evidence type="ECO:0000313" key="1">
    <source>
        <dbReference type="EMBL" id="NMM65850.1"/>
    </source>
</evidence>
<reference evidence="1 2" key="1">
    <citation type="submission" date="2020-06" db="EMBL/GenBank/DDBJ databases">
        <title>Complete Genome Sequence of Clostridium muelleri sp. nov. P21T, an Acid-Alcohol Producing Acetogen Isolated from Old Hay.</title>
        <authorList>
            <person name="Duncan K.E."/>
            <person name="Tanner R.S."/>
        </authorList>
    </citation>
    <scope>NUCLEOTIDE SEQUENCE [LARGE SCALE GENOMIC DNA]</scope>
    <source>
        <strain evidence="1 2">P21</strain>
    </source>
</reference>
<protein>
    <submittedName>
        <fullName evidence="1">Uncharacterized protein</fullName>
    </submittedName>
</protein>
<name>A0A7Y0HR84_9CLOT</name>
<dbReference type="AlphaFoldDB" id="A0A7Y0HR84"/>
<organism evidence="1 2">
    <name type="scientific">Clostridium muellerianum</name>
    <dbReference type="NCBI Taxonomy" id="2716538"/>
    <lineage>
        <taxon>Bacteria</taxon>
        <taxon>Bacillati</taxon>
        <taxon>Bacillota</taxon>
        <taxon>Clostridia</taxon>
        <taxon>Eubacteriales</taxon>
        <taxon>Clostridiaceae</taxon>
        <taxon>Clostridium</taxon>
    </lineage>
</organism>
<proteinExistence type="predicted"/>
<gene>
    <name evidence="1" type="ORF">HBE96_25050</name>
</gene>
<dbReference type="Proteomes" id="UP000537131">
    <property type="component" value="Unassembled WGS sequence"/>
</dbReference>
<dbReference type="RefSeq" id="WP_169300441.1">
    <property type="nucleotide sequence ID" value="NZ_JABBNI010000067.1"/>
</dbReference>
<dbReference type="EMBL" id="JABBNI010000067">
    <property type="protein sequence ID" value="NMM65850.1"/>
    <property type="molecule type" value="Genomic_DNA"/>
</dbReference>
<comment type="caution">
    <text evidence="1">The sequence shown here is derived from an EMBL/GenBank/DDBJ whole genome shotgun (WGS) entry which is preliminary data.</text>
</comment>
<evidence type="ECO:0000313" key="2">
    <source>
        <dbReference type="Proteomes" id="UP000537131"/>
    </source>
</evidence>
<dbReference type="Gene3D" id="6.10.140.1430">
    <property type="match status" value="1"/>
</dbReference>